<dbReference type="InterPro" id="IPR002018">
    <property type="entry name" value="CarbesteraseB"/>
</dbReference>
<dbReference type="GO" id="GO:0016787">
    <property type="term" value="F:hydrolase activity"/>
    <property type="evidence" value="ECO:0007669"/>
    <property type="project" value="UniProtKB-KW"/>
</dbReference>
<name>A0A8H6VRH9_9AGAR</name>
<sequence>MEDGCRKRRQGRWEYKNFCAGTFPIDFLSTSPSLPSLAMLAVAAVLLLPALALGRVFPRTVSTVTPFGAAQGVASANGATRYAVRYATAQRWQQSVMSSSWQLPNGFTDPAALPLQCPQLGVDDSTFAEDCLSILLYVPPGLAPAPGPLHKAGTGANTLVWIHGGSFDSESSTEPGLDGSKLAVATNAIVAVIQYRLGALALLAPNGPPNLSVLDTMNALKFLGKVLPSFGGDASKITLAGQSSGAGMIRTSFCHSICCVIIQERDNADYGFLSTTTQSTLQTFFNGLLPCSTTDSACLAGLSTDTILSAYAQLKANALALDPSTGLGEPVRPVLDGTLVTTPLDSTAPFPAVTKPLLLTSTRNDAGPTIYDALFPGPDPIPASMFAPVTAFSLGPDRTQTVIESPFYPIDPDGDEDARVPLQVLGTDYIWRCSAWTLARTWAANGGAGKTFVGIWTLGATYPFNDNIPYCLQPGVVCHRDDIQIVFGTTPNPTPAQAALTAEIQMRYRAFLNTGAPNVPGLPQWAPATTTDVHAYVLGNGTVPVAACDPSFWGAAVQYDYQFYGI</sequence>
<comment type="caution">
    <text evidence="6">The sequence shown here is derived from an EMBL/GenBank/DDBJ whole genome shotgun (WGS) entry which is preliminary data.</text>
</comment>
<evidence type="ECO:0000256" key="4">
    <source>
        <dbReference type="SAM" id="Phobius"/>
    </source>
</evidence>
<dbReference type="PROSITE" id="PS00122">
    <property type="entry name" value="CARBOXYLESTERASE_B_1"/>
    <property type="match status" value="1"/>
</dbReference>
<organism evidence="6 7">
    <name type="scientific">Mycena indigotica</name>
    <dbReference type="NCBI Taxonomy" id="2126181"/>
    <lineage>
        <taxon>Eukaryota</taxon>
        <taxon>Fungi</taxon>
        <taxon>Dikarya</taxon>
        <taxon>Basidiomycota</taxon>
        <taxon>Agaricomycotina</taxon>
        <taxon>Agaricomycetes</taxon>
        <taxon>Agaricomycetidae</taxon>
        <taxon>Agaricales</taxon>
        <taxon>Marasmiineae</taxon>
        <taxon>Mycenaceae</taxon>
        <taxon>Mycena</taxon>
    </lineage>
</organism>
<feature type="domain" description="Carboxylesterase type B" evidence="5">
    <location>
        <begin position="83"/>
        <end position="536"/>
    </location>
</feature>
<accession>A0A8H6VRH9</accession>
<evidence type="ECO:0000313" key="7">
    <source>
        <dbReference type="Proteomes" id="UP000636479"/>
    </source>
</evidence>
<keyword evidence="4" id="KW-0812">Transmembrane</keyword>
<dbReference type="GeneID" id="59351794"/>
<evidence type="ECO:0000256" key="1">
    <source>
        <dbReference type="ARBA" id="ARBA00005964"/>
    </source>
</evidence>
<dbReference type="EMBL" id="JACAZF010000013">
    <property type="protein sequence ID" value="KAF7291362.1"/>
    <property type="molecule type" value="Genomic_DNA"/>
</dbReference>
<comment type="similarity">
    <text evidence="1 3">Belongs to the type-B carboxylesterase/lipase family.</text>
</comment>
<dbReference type="RefSeq" id="XP_037214484.1">
    <property type="nucleotide sequence ID" value="XM_037369278.1"/>
</dbReference>
<proteinExistence type="inferred from homology"/>
<reference evidence="6" key="1">
    <citation type="submission" date="2020-05" db="EMBL/GenBank/DDBJ databases">
        <title>Mycena genomes resolve the evolution of fungal bioluminescence.</title>
        <authorList>
            <person name="Tsai I.J."/>
        </authorList>
    </citation>
    <scope>NUCLEOTIDE SEQUENCE</scope>
    <source>
        <strain evidence="6">171206Taipei</strain>
    </source>
</reference>
<dbReference type="AlphaFoldDB" id="A0A8H6VRH9"/>
<protein>
    <recommendedName>
        <fullName evidence="3">Carboxylic ester hydrolase</fullName>
        <ecNumber evidence="3">3.1.1.-</ecNumber>
    </recommendedName>
</protein>
<dbReference type="PANTHER" id="PTHR45570:SF1">
    <property type="entry name" value="CARBOXYLIC ESTER HYDROLASE"/>
    <property type="match status" value="1"/>
</dbReference>
<dbReference type="Proteomes" id="UP000636479">
    <property type="component" value="Unassembled WGS sequence"/>
</dbReference>
<dbReference type="SUPFAM" id="SSF53474">
    <property type="entry name" value="alpha/beta-Hydrolases"/>
    <property type="match status" value="1"/>
</dbReference>
<dbReference type="PANTHER" id="PTHR45570">
    <property type="entry name" value="CARBOXYLIC ESTER HYDROLASE"/>
    <property type="match status" value="1"/>
</dbReference>
<feature type="transmembrane region" description="Helical" evidence="4">
    <location>
        <begin position="37"/>
        <end position="57"/>
    </location>
</feature>
<dbReference type="Gene3D" id="3.40.50.1820">
    <property type="entry name" value="alpha/beta hydrolase"/>
    <property type="match status" value="1"/>
</dbReference>
<keyword evidence="7" id="KW-1185">Reference proteome</keyword>
<dbReference type="InterPro" id="IPR029058">
    <property type="entry name" value="AB_hydrolase_fold"/>
</dbReference>
<evidence type="ECO:0000259" key="5">
    <source>
        <dbReference type="Pfam" id="PF00135"/>
    </source>
</evidence>
<keyword evidence="2 3" id="KW-0378">Hydrolase</keyword>
<evidence type="ECO:0000256" key="3">
    <source>
        <dbReference type="RuleBase" id="RU361235"/>
    </source>
</evidence>
<dbReference type="EC" id="3.1.1.-" evidence="3"/>
<dbReference type="InterPro" id="IPR019826">
    <property type="entry name" value="Carboxylesterase_B_AS"/>
</dbReference>
<keyword evidence="4" id="KW-1133">Transmembrane helix</keyword>
<dbReference type="Pfam" id="PF00135">
    <property type="entry name" value="COesterase"/>
    <property type="match status" value="1"/>
</dbReference>
<dbReference type="OrthoDB" id="408631at2759"/>
<evidence type="ECO:0000313" key="6">
    <source>
        <dbReference type="EMBL" id="KAF7291362.1"/>
    </source>
</evidence>
<keyword evidence="4" id="KW-0472">Membrane</keyword>
<gene>
    <name evidence="6" type="ORF">MIND_01280700</name>
</gene>
<evidence type="ECO:0000256" key="2">
    <source>
        <dbReference type="ARBA" id="ARBA00022801"/>
    </source>
</evidence>